<gene>
    <name evidence="1" type="ORF">ACI2JU_21835</name>
</gene>
<evidence type="ECO:0000313" key="1">
    <source>
        <dbReference type="EMBL" id="MFK3866489.1"/>
    </source>
</evidence>
<name>A0ABW8L376_9GAMM</name>
<evidence type="ECO:0008006" key="3">
    <source>
        <dbReference type="Google" id="ProtNLM"/>
    </source>
</evidence>
<comment type="caution">
    <text evidence="1">The sequence shown here is derived from an EMBL/GenBank/DDBJ whole genome shotgun (WGS) entry which is preliminary data.</text>
</comment>
<evidence type="ECO:0000313" key="2">
    <source>
        <dbReference type="Proteomes" id="UP001620262"/>
    </source>
</evidence>
<dbReference type="EMBL" id="JBJDOT010000049">
    <property type="protein sequence ID" value="MFK3866489.1"/>
    <property type="molecule type" value="Genomic_DNA"/>
</dbReference>
<organism evidence="1 2">
    <name type="scientific">Pseudoalteromonas rhizosphaerae</name>
    <dbReference type="NCBI Taxonomy" id="2518973"/>
    <lineage>
        <taxon>Bacteria</taxon>
        <taxon>Pseudomonadati</taxon>
        <taxon>Pseudomonadota</taxon>
        <taxon>Gammaproteobacteria</taxon>
        <taxon>Alteromonadales</taxon>
        <taxon>Pseudoalteromonadaceae</taxon>
        <taxon>Pseudoalteromonas</taxon>
    </lineage>
</organism>
<reference evidence="1 2" key="1">
    <citation type="submission" date="2024-11" db="EMBL/GenBank/DDBJ databases">
        <title>The Natural Products Discovery Center: Release of the First 8490 Sequenced Strains for Exploring Actinobacteria Biosynthetic Diversity.</title>
        <authorList>
            <person name="Kalkreuter E."/>
            <person name="Kautsar S.A."/>
            <person name="Yang D."/>
            <person name="Bader C.D."/>
            <person name="Teijaro C.N."/>
            <person name="Fluegel L."/>
            <person name="Davis C.M."/>
            <person name="Simpson J.R."/>
            <person name="Lauterbach L."/>
            <person name="Steele A.D."/>
            <person name="Gui C."/>
            <person name="Meng S."/>
            <person name="Li G."/>
            <person name="Viehrig K."/>
            <person name="Ye F."/>
            <person name="Su P."/>
            <person name="Kiefer A.F."/>
            <person name="Nichols A."/>
            <person name="Cepeda A.J."/>
            <person name="Yan W."/>
            <person name="Fan B."/>
            <person name="Jiang Y."/>
            <person name="Adhikari A."/>
            <person name="Zheng C.-J."/>
            <person name="Schuster L."/>
            <person name="Cowan T.M."/>
            <person name="Smanski M.J."/>
            <person name="Chevrette M.G."/>
            <person name="De Carvalho L.P.S."/>
            <person name="Shen B."/>
        </authorList>
    </citation>
    <scope>NUCLEOTIDE SEQUENCE [LARGE SCALE GENOMIC DNA]</scope>
    <source>
        <strain evidence="1 2">NPDC078403</strain>
    </source>
</reference>
<protein>
    <recommendedName>
        <fullName evidence="3">DUF4276 family protein</fullName>
    </recommendedName>
</protein>
<proteinExistence type="predicted"/>
<keyword evidence="2" id="KW-1185">Reference proteome</keyword>
<accession>A0ABW8L376</accession>
<sequence length="245" mass="28741">MARVILFLFEGDVREINYFDSLQNSIKELLPQKRESEVICSFSNDLYQLYDEIKDDDDLNLVVLLQEGLGNKNNINILRDIDEDQVTDIYLFFDMEIQARKYSDESLLNMVKKFNDESNQGKIFISYPMVEAIRHIYDFDTFKHLEVEAANCRGRIYKRLSSTDTIQRLGDHTRITTDDWKSLVRKNIEKSHFMISKNCAYGPPPTQEVIANYQINRKNVNESIYVLSAFPFFAVDYYGTDLFSQ</sequence>
<dbReference type="RefSeq" id="WP_404676485.1">
    <property type="nucleotide sequence ID" value="NZ_JBJDOT010000049.1"/>
</dbReference>
<dbReference type="Proteomes" id="UP001620262">
    <property type="component" value="Unassembled WGS sequence"/>
</dbReference>